<dbReference type="OrthoDB" id="2535105at2759"/>
<dbReference type="PANTHER" id="PTHR40465:SF1">
    <property type="entry name" value="DUF6534 DOMAIN-CONTAINING PROTEIN"/>
    <property type="match status" value="1"/>
</dbReference>
<keyword evidence="4" id="KW-1185">Reference proteome</keyword>
<evidence type="ECO:0000313" key="3">
    <source>
        <dbReference type="EMBL" id="KIJ33750.1"/>
    </source>
</evidence>
<accession>A0A0C9V8H7</accession>
<evidence type="ECO:0000256" key="1">
    <source>
        <dbReference type="SAM" id="Phobius"/>
    </source>
</evidence>
<keyword evidence="1" id="KW-0472">Membrane</keyword>
<feature type="transmembrane region" description="Helical" evidence="1">
    <location>
        <begin position="114"/>
        <end position="136"/>
    </location>
</feature>
<dbReference type="EMBL" id="KN837208">
    <property type="protein sequence ID" value="KIJ33750.1"/>
    <property type="molecule type" value="Genomic_DNA"/>
</dbReference>
<gene>
    <name evidence="3" type="ORF">M422DRAFT_264202</name>
</gene>
<proteinExistence type="predicted"/>
<feature type="domain" description="DUF6534" evidence="2">
    <location>
        <begin position="103"/>
        <end position="169"/>
    </location>
</feature>
<sequence>MSTFVPPHGLSAALLVGGQSLLISLPILATANLAILPQLPRGSPVVEMFCGNLLDPEHFDIHRIRSNYLLLNNSLSSTPSLEFSHCVASTVGTAMGPYSTKDAFKSTQSVIIKLVLYSLNIGLVTTMGNIVTLVIWRRIPEEKYEWLIPYMWTPELYFNSLLVSLNARVSIRSGLQGNRNTLLRSTHIFDIDSNQDEQPQN</sequence>
<keyword evidence="1" id="KW-0812">Transmembrane</keyword>
<protein>
    <recommendedName>
        <fullName evidence="2">DUF6534 domain-containing protein</fullName>
    </recommendedName>
</protein>
<organism evidence="3 4">
    <name type="scientific">Sphaerobolus stellatus (strain SS14)</name>
    <dbReference type="NCBI Taxonomy" id="990650"/>
    <lineage>
        <taxon>Eukaryota</taxon>
        <taxon>Fungi</taxon>
        <taxon>Dikarya</taxon>
        <taxon>Basidiomycota</taxon>
        <taxon>Agaricomycotina</taxon>
        <taxon>Agaricomycetes</taxon>
        <taxon>Phallomycetidae</taxon>
        <taxon>Geastrales</taxon>
        <taxon>Sphaerobolaceae</taxon>
        <taxon>Sphaerobolus</taxon>
    </lineage>
</organism>
<dbReference type="PANTHER" id="PTHR40465">
    <property type="entry name" value="CHROMOSOME 1, WHOLE GENOME SHOTGUN SEQUENCE"/>
    <property type="match status" value="1"/>
</dbReference>
<dbReference type="Proteomes" id="UP000054279">
    <property type="component" value="Unassembled WGS sequence"/>
</dbReference>
<keyword evidence="1" id="KW-1133">Transmembrane helix</keyword>
<evidence type="ECO:0000259" key="2">
    <source>
        <dbReference type="Pfam" id="PF20152"/>
    </source>
</evidence>
<dbReference type="InterPro" id="IPR045339">
    <property type="entry name" value="DUF6534"/>
</dbReference>
<feature type="transmembrane region" description="Helical" evidence="1">
    <location>
        <begin position="12"/>
        <end position="35"/>
    </location>
</feature>
<evidence type="ECO:0000313" key="4">
    <source>
        <dbReference type="Proteomes" id="UP000054279"/>
    </source>
</evidence>
<dbReference type="HOGENOM" id="CLU_1361177_0_0_1"/>
<name>A0A0C9V8H7_SPHS4</name>
<reference evidence="3 4" key="1">
    <citation type="submission" date="2014-06" db="EMBL/GenBank/DDBJ databases">
        <title>Evolutionary Origins and Diversification of the Mycorrhizal Mutualists.</title>
        <authorList>
            <consortium name="DOE Joint Genome Institute"/>
            <consortium name="Mycorrhizal Genomics Consortium"/>
            <person name="Kohler A."/>
            <person name="Kuo A."/>
            <person name="Nagy L.G."/>
            <person name="Floudas D."/>
            <person name="Copeland A."/>
            <person name="Barry K.W."/>
            <person name="Cichocki N."/>
            <person name="Veneault-Fourrey C."/>
            <person name="LaButti K."/>
            <person name="Lindquist E.A."/>
            <person name="Lipzen A."/>
            <person name="Lundell T."/>
            <person name="Morin E."/>
            <person name="Murat C."/>
            <person name="Riley R."/>
            <person name="Ohm R."/>
            <person name="Sun H."/>
            <person name="Tunlid A."/>
            <person name="Henrissat B."/>
            <person name="Grigoriev I.V."/>
            <person name="Hibbett D.S."/>
            <person name="Martin F."/>
        </authorList>
    </citation>
    <scope>NUCLEOTIDE SEQUENCE [LARGE SCALE GENOMIC DNA]</scope>
    <source>
        <strain evidence="3 4">SS14</strain>
    </source>
</reference>
<dbReference type="Pfam" id="PF20152">
    <property type="entry name" value="DUF6534"/>
    <property type="match status" value="1"/>
</dbReference>
<dbReference type="AlphaFoldDB" id="A0A0C9V8H7"/>